<evidence type="ECO:0000313" key="1">
    <source>
        <dbReference type="EMBL" id="JAN20015.1"/>
    </source>
</evidence>
<sequence>MMRLSCSTPCIETMDHQDRTHISPCYTYTAAFKKQRQKERNLQLENNELGIILKILGTLVSRKHLLPSNIKHAGAKGLENLE</sequence>
<proteinExistence type="predicted"/>
<name>A0A0P5XYA3_9CRUS</name>
<accession>A0A0P5XYA3</accession>
<dbReference type="AlphaFoldDB" id="A0A0P5XYA3"/>
<dbReference type="EMBL" id="GDIQ01074722">
    <property type="protein sequence ID" value="JAN20015.1"/>
    <property type="molecule type" value="Transcribed_RNA"/>
</dbReference>
<organism evidence="1">
    <name type="scientific">Daphnia magna</name>
    <dbReference type="NCBI Taxonomy" id="35525"/>
    <lineage>
        <taxon>Eukaryota</taxon>
        <taxon>Metazoa</taxon>
        <taxon>Ecdysozoa</taxon>
        <taxon>Arthropoda</taxon>
        <taxon>Crustacea</taxon>
        <taxon>Branchiopoda</taxon>
        <taxon>Diplostraca</taxon>
        <taxon>Cladocera</taxon>
        <taxon>Anomopoda</taxon>
        <taxon>Daphniidae</taxon>
        <taxon>Daphnia</taxon>
    </lineage>
</organism>
<reference evidence="1" key="1">
    <citation type="submission" date="2015-10" db="EMBL/GenBank/DDBJ databases">
        <title>EvidentialGene: Evidence-directed Construction of Complete mRNA Transcriptomes without Genomes.</title>
        <authorList>
            <person name="Gilbert D.G."/>
        </authorList>
    </citation>
    <scope>NUCLEOTIDE SEQUENCE</scope>
</reference>
<protein>
    <submittedName>
        <fullName evidence="1">Uncharacterized protein</fullName>
    </submittedName>
</protein>